<evidence type="ECO:0000256" key="1">
    <source>
        <dbReference type="ARBA" id="ARBA00022737"/>
    </source>
</evidence>
<dbReference type="Proteomes" id="UP000094527">
    <property type="component" value="Unassembled WGS sequence"/>
</dbReference>
<dbReference type="PANTHER" id="PTHR24036:SF5">
    <property type="entry name" value="THROMBOMODULIN"/>
    <property type="match status" value="1"/>
</dbReference>
<feature type="compositionally biased region" description="Polar residues" evidence="2">
    <location>
        <begin position="127"/>
        <end position="140"/>
    </location>
</feature>
<evidence type="ECO:0000256" key="2">
    <source>
        <dbReference type="SAM" id="MobiDB-lite"/>
    </source>
</evidence>
<comment type="caution">
    <text evidence="5">The sequence shown here is derived from an EMBL/GenBank/DDBJ whole genome shotgun (WGS) entry which is preliminary data.</text>
</comment>
<organism evidence="5 6">
    <name type="scientific">Orchesella cincta</name>
    <name type="common">Springtail</name>
    <name type="synonym">Podura cincta</name>
    <dbReference type="NCBI Taxonomy" id="48709"/>
    <lineage>
        <taxon>Eukaryota</taxon>
        <taxon>Metazoa</taxon>
        <taxon>Ecdysozoa</taxon>
        <taxon>Arthropoda</taxon>
        <taxon>Hexapoda</taxon>
        <taxon>Collembola</taxon>
        <taxon>Entomobryomorpha</taxon>
        <taxon>Entomobryoidea</taxon>
        <taxon>Orchesellidae</taxon>
        <taxon>Orchesellinae</taxon>
        <taxon>Orchesella</taxon>
    </lineage>
</organism>
<dbReference type="PANTHER" id="PTHR24036">
    <property type="entry name" value="SKELETOR-RELATED"/>
    <property type="match status" value="1"/>
</dbReference>
<dbReference type="EMBL" id="LJIJ01000055">
    <property type="protein sequence ID" value="ODN04126.1"/>
    <property type="molecule type" value="Genomic_DNA"/>
</dbReference>
<evidence type="ECO:0000313" key="5">
    <source>
        <dbReference type="EMBL" id="ODN04126.1"/>
    </source>
</evidence>
<dbReference type="Pfam" id="PF10517">
    <property type="entry name" value="DM13"/>
    <property type="match status" value="1"/>
</dbReference>
<reference evidence="5 6" key="1">
    <citation type="journal article" date="2016" name="Genome Biol. Evol.">
        <title>Gene Family Evolution Reflects Adaptation to Soil Environmental Stressors in the Genome of the Collembolan Orchesella cincta.</title>
        <authorList>
            <person name="Faddeeva-Vakhrusheva A."/>
            <person name="Derks M.F."/>
            <person name="Anvar S.Y."/>
            <person name="Agamennone V."/>
            <person name="Suring W."/>
            <person name="Smit S."/>
            <person name="van Straalen N.M."/>
            <person name="Roelofs D."/>
        </authorList>
    </citation>
    <scope>NUCLEOTIDE SEQUENCE [LARGE SCALE GENOMIC DNA]</scope>
    <source>
        <tissue evidence="5">Mixed pool</tissue>
    </source>
</reference>
<protein>
    <submittedName>
        <fullName evidence="5">Protein Skeletor, isoforms B/C</fullName>
    </submittedName>
</protein>
<feature type="non-terminal residue" evidence="5">
    <location>
        <position position="1"/>
    </location>
</feature>
<dbReference type="PROSITE" id="PS51549">
    <property type="entry name" value="DM13"/>
    <property type="match status" value="1"/>
</dbReference>
<dbReference type="InterPro" id="IPR045266">
    <property type="entry name" value="DOH_DOMON"/>
</dbReference>
<accession>A0A1D2NGP0</accession>
<evidence type="ECO:0000259" key="4">
    <source>
        <dbReference type="PROSITE" id="PS51549"/>
    </source>
</evidence>
<dbReference type="CDD" id="cd09631">
    <property type="entry name" value="DOMON_DOH"/>
    <property type="match status" value="1"/>
</dbReference>
<sequence length="546" mass="61494">RDLPFFRLKHTFYHSNLHYDGAGPDAFFWVGTGDEPNTSGRKIPNEKGSLDVLNGYEGEDIELKLPDDLTVYDIDWLSVWCVAYKHNFGHVRIPRHEHELNVPPSLDKFKIKKSIYTLPPHYNTPRPTYNFNSRATPKSSSRPKDGFSNCKDLLEGSVQLQWDWDGDEYVKFKLSGRITEKQWVALGFSPLKGRTQMVGADAVVVYFTPHAREKYHADDYFMSAKSQCDGKDGVCPDKRIGGSNDIQVLHGARKNGVTTVMFRRPMRARDGFDLALEDDEVNIFVAIGNLNGRNEANYHFGERTGPEEDIRITPKGKGDHSCLTIIDEMPTDVGPRLKSWPTIVIEGVTNFTARIGPTGGKRGYTAITGNPSWGICWYLNDQLIPEIYVERGETYHFWVEGGDDNKNPSRYHPFYITDSAEGGYGQKSESEQALQKIYAGVGFDSSGYPYPLAAGRYCEWEHKTIDKSSQSDTFESYFKTLALNCEDGRPSSLSWTCYTHNNLGWKIHVLDKGRTRRDKISSTGASSLAANRGLVVLPCPTSFSSL</sequence>
<evidence type="ECO:0000313" key="6">
    <source>
        <dbReference type="Proteomes" id="UP000094527"/>
    </source>
</evidence>
<feature type="non-terminal residue" evidence="5">
    <location>
        <position position="546"/>
    </location>
</feature>
<feature type="domain" description="DM13" evidence="4">
    <location>
        <begin position="1"/>
        <end position="94"/>
    </location>
</feature>
<gene>
    <name evidence="5" type="ORF">Ocin01_02555</name>
</gene>
<dbReference type="InterPro" id="IPR005018">
    <property type="entry name" value="DOMON_domain"/>
</dbReference>
<dbReference type="Pfam" id="PF03351">
    <property type="entry name" value="DOMON"/>
    <property type="match status" value="1"/>
</dbReference>
<dbReference type="InterPro" id="IPR052126">
    <property type="entry name" value="Spindle_Org/Thrombomodulin"/>
</dbReference>
<dbReference type="AlphaFoldDB" id="A0A1D2NGP0"/>
<dbReference type="OrthoDB" id="2448405at2759"/>
<feature type="domain" description="DOMON" evidence="3">
    <location>
        <begin position="156"/>
        <end position="288"/>
    </location>
</feature>
<dbReference type="SMART" id="SM00664">
    <property type="entry name" value="DoH"/>
    <property type="match status" value="1"/>
</dbReference>
<name>A0A1D2NGP0_ORCCI</name>
<keyword evidence="1" id="KW-0677">Repeat</keyword>
<feature type="region of interest" description="Disordered" evidence="2">
    <location>
        <begin position="127"/>
        <end position="146"/>
    </location>
</feature>
<dbReference type="InterPro" id="IPR019545">
    <property type="entry name" value="DM13_domain"/>
</dbReference>
<evidence type="ECO:0000259" key="3">
    <source>
        <dbReference type="PROSITE" id="PS50836"/>
    </source>
</evidence>
<dbReference type="PROSITE" id="PS50836">
    <property type="entry name" value="DOMON"/>
    <property type="match status" value="1"/>
</dbReference>
<dbReference type="OMA" id="NARIGPT"/>
<dbReference type="SMART" id="SM00686">
    <property type="entry name" value="DM13"/>
    <property type="match status" value="1"/>
</dbReference>
<keyword evidence="6" id="KW-1185">Reference proteome</keyword>
<proteinExistence type="predicted"/>